<sequence length="125" mass="14032">MVVDVIDIRKRIEKIRNEVSEAIVSKHSYNLPDENLRDDVNFSIQDASINHPEGDASFDDQQSLEKNRTGVTDTTIAMHNALTKAMSMPSFNLNIKNRQSSGLIITLIILQLISNVILMAILLLK</sequence>
<keyword evidence="1" id="KW-0812">Transmembrane</keyword>
<dbReference type="EMBL" id="EF100190">
    <property type="protein sequence ID" value="ABL60945.1"/>
    <property type="molecule type" value="Genomic_DNA"/>
</dbReference>
<accession>A4GID5</accession>
<evidence type="ECO:0000313" key="2">
    <source>
        <dbReference type="EMBL" id="ABL60945.1"/>
    </source>
</evidence>
<keyword evidence="1" id="KW-1133">Transmembrane helix</keyword>
<evidence type="ECO:0000256" key="1">
    <source>
        <dbReference type="SAM" id="Phobius"/>
    </source>
</evidence>
<dbReference type="AlphaFoldDB" id="A4GID5"/>
<name>A4GID5_9BACT</name>
<keyword evidence="1" id="KW-0472">Membrane</keyword>
<reference evidence="2" key="1">
    <citation type="journal article" date="2007" name="Environ. Microbiol.">
        <title>Proteorhodopsin photosystem gene clusters exhibit co-evolutionary trends and shared ancestry among diverse marine microbial phyla.</title>
        <authorList>
            <person name="McCarren J."/>
            <person name="Delong E.F."/>
        </authorList>
    </citation>
    <scope>NUCLEOTIDE SEQUENCE</scope>
</reference>
<proteinExistence type="predicted"/>
<feature type="transmembrane region" description="Helical" evidence="1">
    <location>
        <begin position="103"/>
        <end position="124"/>
    </location>
</feature>
<gene>
    <name evidence="2" type="ORF">ALOHA_HF1019P19.08c</name>
</gene>
<protein>
    <submittedName>
        <fullName evidence="2">Uncharacterized protein</fullName>
    </submittedName>
</protein>
<reference evidence="2" key="2">
    <citation type="journal article" date="2007" name="Proc. Natl. Acad. Sci. U.S.A.">
        <title>Proteorhodopsin photosystem gene expression enables photophosphorylation in a heterologous host.</title>
        <authorList>
            <person name="Martinez A."/>
            <person name="Bradley A.S."/>
            <person name="Waldbauer J.R."/>
            <person name="Summons R.E."/>
            <person name="Delong E.F."/>
        </authorList>
    </citation>
    <scope>NUCLEOTIDE SEQUENCE</scope>
</reference>
<organism evidence="2">
    <name type="scientific">uncultured marine bacterium HF10_19P19</name>
    <dbReference type="NCBI Taxonomy" id="413067"/>
    <lineage>
        <taxon>Bacteria</taxon>
        <taxon>environmental samples</taxon>
    </lineage>
</organism>